<feature type="transmembrane region" description="Helical" evidence="1">
    <location>
        <begin position="116"/>
        <end position="135"/>
    </location>
</feature>
<feature type="transmembrane region" description="Helical" evidence="1">
    <location>
        <begin position="45"/>
        <end position="63"/>
    </location>
</feature>
<evidence type="ECO:0000313" key="4">
    <source>
        <dbReference type="Proteomes" id="UP000184120"/>
    </source>
</evidence>
<sequence>MIKSELKSKFIEGIFFSNFFLILLSFALNIETIIKIGLPFNSLEYYMFITSATVLFYLYAYRIPKSINNSTNLRTLFYVNNRKFIKLFTTILLIICVYSSLVLFGKSFSNFDLISWKWTLILVFTALVSIGYYDYQIGVSLRRVMWLKPFLIGWTWAITTVFFPVLFLILENGTYYHLDAKFYFLFTQTFMYCVVNAILFDLKDFEDDSNKNLKTFVVKYGYHFTLNRILLPLIFLGSLSFILFGIWDNLPLHRILFMLIPIIFLAIFAFRLNQPKPILYYLIAIDGMIFFKAICGILSVVMFEC</sequence>
<feature type="transmembrane region" description="Helical" evidence="1">
    <location>
        <begin position="279"/>
        <end position="303"/>
    </location>
</feature>
<dbReference type="OrthoDB" id="1452981at2"/>
<evidence type="ECO:0000313" key="2">
    <source>
        <dbReference type="EMBL" id="GGE97967.1"/>
    </source>
</evidence>
<dbReference type="Proteomes" id="UP000184120">
    <property type="component" value="Unassembled WGS sequence"/>
</dbReference>
<dbReference type="EMBL" id="BMFL01000009">
    <property type="protein sequence ID" value="GGE97967.1"/>
    <property type="molecule type" value="Genomic_DNA"/>
</dbReference>
<feature type="transmembrane region" description="Helical" evidence="1">
    <location>
        <begin position="182"/>
        <end position="202"/>
    </location>
</feature>
<keyword evidence="3" id="KW-0808">Transferase</keyword>
<keyword evidence="1" id="KW-0812">Transmembrane</keyword>
<feature type="transmembrane region" description="Helical" evidence="1">
    <location>
        <begin position="12"/>
        <end position="33"/>
    </location>
</feature>
<evidence type="ECO:0000313" key="3">
    <source>
        <dbReference type="EMBL" id="SHL01708.1"/>
    </source>
</evidence>
<feature type="transmembrane region" description="Helical" evidence="1">
    <location>
        <begin position="147"/>
        <end position="170"/>
    </location>
</feature>
<dbReference type="Proteomes" id="UP000650994">
    <property type="component" value="Unassembled WGS sequence"/>
</dbReference>
<feature type="transmembrane region" description="Helical" evidence="1">
    <location>
        <begin position="84"/>
        <end position="104"/>
    </location>
</feature>
<protein>
    <submittedName>
        <fullName evidence="3">UbiA prenyltransferase family protein</fullName>
    </submittedName>
</protein>
<evidence type="ECO:0000313" key="5">
    <source>
        <dbReference type="Proteomes" id="UP000650994"/>
    </source>
</evidence>
<feature type="transmembrane region" description="Helical" evidence="1">
    <location>
        <begin position="229"/>
        <end position="247"/>
    </location>
</feature>
<reference evidence="4" key="3">
    <citation type="submission" date="2016-11" db="EMBL/GenBank/DDBJ databases">
        <authorList>
            <person name="Varghese N."/>
            <person name="Submissions S."/>
        </authorList>
    </citation>
    <scope>NUCLEOTIDE SEQUENCE [LARGE SCALE GENOMIC DNA]</scope>
    <source>
        <strain evidence="4">DSM 27989</strain>
    </source>
</reference>
<reference evidence="3" key="2">
    <citation type="submission" date="2016-11" db="EMBL/GenBank/DDBJ databases">
        <authorList>
            <person name="Jaros S."/>
            <person name="Januszkiewicz K."/>
            <person name="Wedrychowicz H."/>
        </authorList>
    </citation>
    <scope>NUCLEOTIDE SEQUENCE [LARGE SCALE GENOMIC DNA]</scope>
    <source>
        <strain evidence="3">DSM 27989</strain>
    </source>
</reference>
<evidence type="ECO:0000256" key="1">
    <source>
        <dbReference type="SAM" id="Phobius"/>
    </source>
</evidence>
<accession>A0A1M6X712</accession>
<dbReference type="EMBL" id="FRBH01000005">
    <property type="protein sequence ID" value="SHL01708.1"/>
    <property type="molecule type" value="Genomic_DNA"/>
</dbReference>
<dbReference type="AlphaFoldDB" id="A0A1M6X712"/>
<keyword evidence="1" id="KW-0472">Membrane</keyword>
<keyword evidence="1" id="KW-1133">Transmembrane helix</keyword>
<organism evidence="3 4">
    <name type="scientific">Chishuiella changwenlii</name>
    <dbReference type="NCBI Taxonomy" id="1434701"/>
    <lineage>
        <taxon>Bacteria</taxon>
        <taxon>Pseudomonadati</taxon>
        <taxon>Bacteroidota</taxon>
        <taxon>Flavobacteriia</taxon>
        <taxon>Flavobacteriales</taxon>
        <taxon>Weeksellaceae</taxon>
        <taxon>Chishuiella</taxon>
    </lineage>
</organism>
<reference evidence="5" key="4">
    <citation type="journal article" date="2019" name="Int. J. Syst. Evol. Microbiol.">
        <title>The Global Catalogue of Microorganisms (GCM) 10K type strain sequencing project: providing services to taxonomists for standard genome sequencing and annotation.</title>
        <authorList>
            <consortium name="The Broad Institute Genomics Platform"/>
            <consortium name="The Broad Institute Genome Sequencing Center for Infectious Disease"/>
            <person name="Wu L."/>
            <person name="Ma J."/>
        </authorList>
    </citation>
    <scope>NUCLEOTIDE SEQUENCE [LARGE SCALE GENOMIC DNA]</scope>
    <source>
        <strain evidence="5">CGMCC 1.12707</strain>
    </source>
</reference>
<feature type="transmembrane region" description="Helical" evidence="1">
    <location>
        <begin position="253"/>
        <end position="272"/>
    </location>
</feature>
<reference evidence="2" key="1">
    <citation type="journal article" date="2014" name="Int. J. Syst. Evol. Microbiol.">
        <title>Complete genome of a new Firmicutes species belonging to the dominant human colonic microbiota ('Ruminococcus bicirculans') reveals two chromosomes and a selective capacity to utilize plant glucans.</title>
        <authorList>
            <consortium name="NISC Comparative Sequencing Program"/>
            <person name="Wegmann U."/>
            <person name="Louis P."/>
            <person name="Goesmann A."/>
            <person name="Henrissat B."/>
            <person name="Duncan S.H."/>
            <person name="Flint H.J."/>
        </authorList>
    </citation>
    <scope>NUCLEOTIDE SEQUENCE</scope>
    <source>
        <strain evidence="2">CGMCC 1.12707</strain>
    </source>
</reference>
<proteinExistence type="predicted"/>
<reference evidence="2" key="5">
    <citation type="submission" date="2024-05" db="EMBL/GenBank/DDBJ databases">
        <authorList>
            <person name="Sun Q."/>
            <person name="Zhou Y."/>
        </authorList>
    </citation>
    <scope>NUCLEOTIDE SEQUENCE</scope>
    <source>
        <strain evidence="2">CGMCC 1.12707</strain>
    </source>
</reference>
<name>A0A1M6X712_9FLAO</name>
<gene>
    <name evidence="2" type="ORF">GCM10010984_14410</name>
    <name evidence="3" type="ORF">SAMN05443634_105137</name>
</gene>
<dbReference type="STRING" id="1434701.SAMN05443634_105137"/>
<dbReference type="GO" id="GO:0016740">
    <property type="term" value="F:transferase activity"/>
    <property type="evidence" value="ECO:0007669"/>
    <property type="project" value="UniProtKB-KW"/>
</dbReference>
<dbReference type="RefSeq" id="WP_072931156.1">
    <property type="nucleotide sequence ID" value="NZ_BMFL01000009.1"/>
</dbReference>
<keyword evidence="5" id="KW-1185">Reference proteome</keyword>